<feature type="non-terminal residue" evidence="1">
    <location>
        <position position="1"/>
    </location>
</feature>
<reference evidence="1 2" key="1">
    <citation type="journal article" date="2021" name="Sci. Rep.">
        <title>Chromosome anchoring in Senegalese sole (Solea senegalensis) reveals sex-associated markers and genome rearrangements in flatfish.</title>
        <authorList>
            <person name="Guerrero-Cozar I."/>
            <person name="Gomez-Garrido J."/>
            <person name="Berbel C."/>
            <person name="Martinez-Blanch J.F."/>
            <person name="Alioto T."/>
            <person name="Claros M.G."/>
            <person name="Gagnaire P.A."/>
            <person name="Manchado M."/>
        </authorList>
    </citation>
    <scope>NUCLEOTIDE SEQUENCE [LARGE SCALE GENOMIC DNA]</scope>
    <source>
        <strain evidence="1">Sse05_10M</strain>
    </source>
</reference>
<proteinExistence type="predicted"/>
<accession>A0AAV6SMY7</accession>
<protein>
    <submittedName>
        <fullName evidence="1">Uncharacterized protein</fullName>
    </submittedName>
</protein>
<evidence type="ECO:0000313" key="1">
    <source>
        <dbReference type="EMBL" id="KAG7518330.1"/>
    </source>
</evidence>
<dbReference type="Proteomes" id="UP000693946">
    <property type="component" value="Linkage Group LG12"/>
</dbReference>
<sequence>HPVKVGCRGFNAASTISSREWVSEDRLSEKLSGHCQRLQKVAATDSGTPEKPGVTIELSGGVMGLSVKHHRRKNAHLMTPIK</sequence>
<dbReference type="EMBL" id="JAGKHQ010000004">
    <property type="protein sequence ID" value="KAG7518330.1"/>
    <property type="molecule type" value="Genomic_DNA"/>
</dbReference>
<gene>
    <name evidence="1" type="ORF">JOB18_031480</name>
</gene>
<evidence type="ECO:0000313" key="2">
    <source>
        <dbReference type="Proteomes" id="UP000693946"/>
    </source>
</evidence>
<organism evidence="1 2">
    <name type="scientific">Solea senegalensis</name>
    <name type="common">Senegalese sole</name>
    <dbReference type="NCBI Taxonomy" id="28829"/>
    <lineage>
        <taxon>Eukaryota</taxon>
        <taxon>Metazoa</taxon>
        <taxon>Chordata</taxon>
        <taxon>Craniata</taxon>
        <taxon>Vertebrata</taxon>
        <taxon>Euteleostomi</taxon>
        <taxon>Actinopterygii</taxon>
        <taxon>Neopterygii</taxon>
        <taxon>Teleostei</taxon>
        <taxon>Neoteleostei</taxon>
        <taxon>Acanthomorphata</taxon>
        <taxon>Carangaria</taxon>
        <taxon>Pleuronectiformes</taxon>
        <taxon>Pleuronectoidei</taxon>
        <taxon>Soleidae</taxon>
        <taxon>Solea</taxon>
    </lineage>
</organism>
<keyword evidence="2" id="KW-1185">Reference proteome</keyword>
<dbReference type="AlphaFoldDB" id="A0AAV6SMY7"/>
<name>A0AAV6SMY7_SOLSE</name>
<comment type="caution">
    <text evidence="1">The sequence shown here is derived from an EMBL/GenBank/DDBJ whole genome shotgun (WGS) entry which is preliminary data.</text>
</comment>